<organism evidence="6 7">
    <name type="scientific">Bacterioplanes sanyensis</name>
    <dbReference type="NCBI Taxonomy" id="1249553"/>
    <lineage>
        <taxon>Bacteria</taxon>
        <taxon>Pseudomonadati</taxon>
        <taxon>Pseudomonadota</taxon>
        <taxon>Gammaproteobacteria</taxon>
        <taxon>Oceanospirillales</taxon>
        <taxon>Oceanospirillaceae</taxon>
        <taxon>Bacterioplanes</taxon>
    </lineage>
</organism>
<dbReference type="FunFam" id="3.30.70.270:FF:000001">
    <property type="entry name" value="Diguanylate cyclase domain protein"/>
    <property type="match status" value="1"/>
</dbReference>
<dbReference type="PROSITE" id="PS50887">
    <property type="entry name" value="GGDEF"/>
    <property type="match status" value="1"/>
</dbReference>
<comment type="catalytic activity">
    <reaction evidence="3">
        <text>2 GTP = 3',3'-c-di-GMP + 2 diphosphate</text>
        <dbReference type="Rhea" id="RHEA:24898"/>
        <dbReference type="ChEBI" id="CHEBI:33019"/>
        <dbReference type="ChEBI" id="CHEBI:37565"/>
        <dbReference type="ChEBI" id="CHEBI:58805"/>
        <dbReference type="EC" id="2.7.7.65"/>
    </reaction>
</comment>
<dbReference type="GO" id="GO:0052621">
    <property type="term" value="F:diguanylate cyclase activity"/>
    <property type="evidence" value="ECO:0007669"/>
    <property type="project" value="UniProtKB-EC"/>
</dbReference>
<dbReference type="OrthoDB" id="5756373at2"/>
<gene>
    <name evidence="6" type="ORF">CHH28_16945</name>
</gene>
<dbReference type="PANTHER" id="PTHR45138:SF9">
    <property type="entry name" value="DIGUANYLATE CYCLASE DGCM-RELATED"/>
    <property type="match status" value="1"/>
</dbReference>
<keyword evidence="7" id="KW-1185">Reference proteome</keyword>
<dbReference type="InterPro" id="IPR029787">
    <property type="entry name" value="Nucleotide_cyclase"/>
</dbReference>
<feature type="transmembrane region" description="Helical" evidence="4">
    <location>
        <begin position="163"/>
        <end position="181"/>
    </location>
</feature>
<dbReference type="AlphaFoldDB" id="A0A222FND3"/>
<dbReference type="EC" id="2.7.7.65" evidence="2"/>
<dbReference type="KEGG" id="bsan:CHH28_16945"/>
<proteinExistence type="predicted"/>
<comment type="cofactor">
    <cofactor evidence="1">
        <name>Mg(2+)</name>
        <dbReference type="ChEBI" id="CHEBI:18420"/>
    </cofactor>
</comment>
<dbReference type="Proteomes" id="UP000202440">
    <property type="component" value="Chromosome"/>
</dbReference>
<reference evidence="6 7" key="1">
    <citation type="submission" date="2017-07" db="EMBL/GenBank/DDBJ databases">
        <title>Annotated genome sequence of Bacterioplanes sanyensis isolated from Red Sea.</title>
        <authorList>
            <person name="Rehman Z.U."/>
        </authorList>
    </citation>
    <scope>NUCLEOTIDE SEQUENCE [LARGE SCALE GENOMIC DNA]</scope>
    <source>
        <strain evidence="6 7">NV9</strain>
    </source>
</reference>
<accession>A0A222FND3</accession>
<evidence type="ECO:0000256" key="4">
    <source>
        <dbReference type="SAM" id="Phobius"/>
    </source>
</evidence>
<feature type="transmembrane region" description="Helical" evidence="4">
    <location>
        <begin position="201"/>
        <end position="218"/>
    </location>
</feature>
<dbReference type="CDD" id="cd01949">
    <property type="entry name" value="GGDEF"/>
    <property type="match status" value="1"/>
</dbReference>
<evidence type="ECO:0000256" key="3">
    <source>
        <dbReference type="ARBA" id="ARBA00034247"/>
    </source>
</evidence>
<dbReference type="GO" id="GO:0043709">
    <property type="term" value="P:cell adhesion involved in single-species biofilm formation"/>
    <property type="evidence" value="ECO:0007669"/>
    <property type="project" value="TreeGrafter"/>
</dbReference>
<sequence>MLAPATSSGTNTLRSVEQQINQLQTLRHRRRPFLPFPTPWEQAYLQHRQQRFLEVDFAMMLIGMVLYLSFAWADWVFGGDQSMWMIAVRAMLTLALLLLALHLRQQQSARLIPMTAIGIALVGCSIVAFTTQLEGSIRFAYHIGIIPVQVFAMVLLRNSVRSFLTCSLAMLGVYIFTAWWLDEQASNAVEAALLSLRPLFILFWLLLIILGTYLALAMERVSRLEFVQNRALELEAQRQQHLVEQLHQLSITDGLTGIANRRQFELRLQEEWQRARRYGQWLSLLMIDVDDFKAFNDTLGHPSGDAALRQVAAQLHSVCQRSGDVCARYGGEEFVLLLADTPAEAAHALAERVRQLVLALDICHPASKRAWLSVSVGVASRQVDGSDSAAALLRQADQALYQAKRQGRNQVCLAASSVSS</sequence>
<keyword evidence="4" id="KW-1133">Transmembrane helix</keyword>
<dbReference type="InterPro" id="IPR043128">
    <property type="entry name" value="Rev_trsase/Diguanyl_cyclase"/>
</dbReference>
<dbReference type="GO" id="GO:1902201">
    <property type="term" value="P:negative regulation of bacterial-type flagellum-dependent cell motility"/>
    <property type="evidence" value="ECO:0007669"/>
    <property type="project" value="TreeGrafter"/>
</dbReference>
<name>A0A222FND3_9GAMM</name>
<keyword evidence="4" id="KW-0472">Membrane</keyword>
<dbReference type="PANTHER" id="PTHR45138">
    <property type="entry name" value="REGULATORY COMPONENTS OF SENSORY TRANSDUCTION SYSTEM"/>
    <property type="match status" value="1"/>
</dbReference>
<dbReference type="InterPro" id="IPR000160">
    <property type="entry name" value="GGDEF_dom"/>
</dbReference>
<feature type="transmembrane region" description="Helical" evidence="4">
    <location>
        <begin position="139"/>
        <end position="156"/>
    </location>
</feature>
<feature type="domain" description="GGDEF" evidence="5">
    <location>
        <begin position="280"/>
        <end position="416"/>
    </location>
</feature>
<protein>
    <recommendedName>
        <fullName evidence="2">diguanylate cyclase</fullName>
        <ecNumber evidence="2">2.7.7.65</ecNumber>
    </recommendedName>
</protein>
<dbReference type="Pfam" id="PF00990">
    <property type="entry name" value="GGDEF"/>
    <property type="match status" value="1"/>
</dbReference>
<dbReference type="EMBL" id="CP022530">
    <property type="protein sequence ID" value="ASP40259.1"/>
    <property type="molecule type" value="Genomic_DNA"/>
</dbReference>
<dbReference type="SUPFAM" id="SSF55073">
    <property type="entry name" value="Nucleotide cyclase"/>
    <property type="match status" value="1"/>
</dbReference>
<dbReference type="SMART" id="SM00267">
    <property type="entry name" value="GGDEF"/>
    <property type="match status" value="1"/>
</dbReference>
<feature type="transmembrane region" description="Helical" evidence="4">
    <location>
        <begin position="115"/>
        <end position="133"/>
    </location>
</feature>
<evidence type="ECO:0000256" key="1">
    <source>
        <dbReference type="ARBA" id="ARBA00001946"/>
    </source>
</evidence>
<dbReference type="GO" id="GO:0005886">
    <property type="term" value="C:plasma membrane"/>
    <property type="evidence" value="ECO:0007669"/>
    <property type="project" value="TreeGrafter"/>
</dbReference>
<evidence type="ECO:0000313" key="6">
    <source>
        <dbReference type="EMBL" id="ASP40259.1"/>
    </source>
</evidence>
<dbReference type="NCBIfam" id="TIGR00254">
    <property type="entry name" value="GGDEF"/>
    <property type="match status" value="1"/>
</dbReference>
<keyword evidence="4" id="KW-0812">Transmembrane</keyword>
<dbReference type="InterPro" id="IPR050469">
    <property type="entry name" value="Diguanylate_Cyclase"/>
</dbReference>
<evidence type="ECO:0000313" key="7">
    <source>
        <dbReference type="Proteomes" id="UP000202440"/>
    </source>
</evidence>
<dbReference type="RefSeq" id="WP_094061428.1">
    <property type="nucleotide sequence ID" value="NZ_CP022530.1"/>
</dbReference>
<evidence type="ECO:0000259" key="5">
    <source>
        <dbReference type="PROSITE" id="PS50887"/>
    </source>
</evidence>
<evidence type="ECO:0000256" key="2">
    <source>
        <dbReference type="ARBA" id="ARBA00012528"/>
    </source>
</evidence>
<dbReference type="Gene3D" id="3.30.70.270">
    <property type="match status" value="1"/>
</dbReference>
<feature type="transmembrane region" description="Helical" evidence="4">
    <location>
        <begin position="57"/>
        <end position="77"/>
    </location>
</feature>
<feature type="transmembrane region" description="Helical" evidence="4">
    <location>
        <begin position="83"/>
        <end position="103"/>
    </location>
</feature>